<dbReference type="Proteomes" id="UP000712600">
    <property type="component" value="Unassembled WGS sequence"/>
</dbReference>
<evidence type="ECO:0000313" key="2">
    <source>
        <dbReference type="EMBL" id="KAF3535909.1"/>
    </source>
</evidence>
<evidence type="ECO:0000313" key="3">
    <source>
        <dbReference type="Proteomes" id="UP000712600"/>
    </source>
</evidence>
<accession>A0A8S9PZV9</accession>
<feature type="compositionally biased region" description="Polar residues" evidence="1">
    <location>
        <begin position="1"/>
        <end position="10"/>
    </location>
</feature>
<protein>
    <submittedName>
        <fullName evidence="2">Uncharacterized protein</fullName>
    </submittedName>
</protein>
<organism evidence="2 3">
    <name type="scientific">Brassica cretica</name>
    <name type="common">Mustard</name>
    <dbReference type="NCBI Taxonomy" id="69181"/>
    <lineage>
        <taxon>Eukaryota</taxon>
        <taxon>Viridiplantae</taxon>
        <taxon>Streptophyta</taxon>
        <taxon>Embryophyta</taxon>
        <taxon>Tracheophyta</taxon>
        <taxon>Spermatophyta</taxon>
        <taxon>Magnoliopsida</taxon>
        <taxon>eudicotyledons</taxon>
        <taxon>Gunneridae</taxon>
        <taxon>Pentapetalae</taxon>
        <taxon>rosids</taxon>
        <taxon>malvids</taxon>
        <taxon>Brassicales</taxon>
        <taxon>Brassicaceae</taxon>
        <taxon>Brassiceae</taxon>
        <taxon>Brassica</taxon>
    </lineage>
</organism>
<dbReference type="EMBL" id="QGKX02001290">
    <property type="protein sequence ID" value="KAF3535909.1"/>
    <property type="molecule type" value="Genomic_DNA"/>
</dbReference>
<sequence>MASWIDQSKSPLGELDEPHPTHPMVSWIDQSNSPLGELDEPRPTHLMASWISLVQFSIRQIGSVPHHAISSPELPPLGLDQTVSCFIS</sequence>
<proteinExistence type="predicted"/>
<feature type="region of interest" description="Disordered" evidence="1">
    <location>
        <begin position="1"/>
        <end position="22"/>
    </location>
</feature>
<name>A0A8S9PZV9_BRACR</name>
<dbReference type="AlphaFoldDB" id="A0A8S9PZV9"/>
<comment type="caution">
    <text evidence="2">The sequence shown here is derived from an EMBL/GenBank/DDBJ whole genome shotgun (WGS) entry which is preliminary data.</text>
</comment>
<reference evidence="2" key="1">
    <citation type="submission" date="2019-12" db="EMBL/GenBank/DDBJ databases">
        <title>Genome sequencing and annotation of Brassica cretica.</title>
        <authorList>
            <person name="Studholme D.J."/>
            <person name="Sarris P."/>
        </authorList>
    </citation>
    <scope>NUCLEOTIDE SEQUENCE</scope>
    <source>
        <strain evidence="2">PFS-109/04</strain>
        <tissue evidence="2">Leaf</tissue>
    </source>
</reference>
<evidence type="ECO:0000256" key="1">
    <source>
        <dbReference type="SAM" id="MobiDB-lite"/>
    </source>
</evidence>
<gene>
    <name evidence="2" type="ORF">F2Q69_00023512</name>
</gene>